<protein>
    <submittedName>
        <fullName evidence="2">Uncharacterized protein</fullName>
    </submittedName>
</protein>
<keyword evidence="1" id="KW-0812">Transmembrane</keyword>
<dbReference type="AlphaFoldDB" id="A0A5W7S172"/>
<sequence>MEAKTLIRTGVVVALIGIAGVLLEKIVWQTADAYPAFLAGHRAVNTLQSVDSFSAGDARTVCGLNDTDDVYDNADVAFKKNGTFVRCMNHPVSRVYKVIYPTPGKS</sequence>
<gene>
    <name evidence="2" type="ORF">DTU03_20980</name>
</gene>
<evidence type="ECO:0000313" key="2">
    <source>
        <dbReference type="EMBL" id="EBX8629957.1"/>
    </source>
</evidence>
<organism evidence="2">
    <name type="scientific">Salmonella enterica subsp. enterica serovar Kintambo</name>
    <dbReference type="NCBI Taxonomy" id="1192730"/>
    <lineage>
        <taxon>Bacteria</taxon>
        <taxon>Pseudomonadati</taxon>
        <taxon>Pseudomonadota</taxon>
        <taxon>Gammaproteobacteria</taxon>
        <taxon>Enterobacterales</taxon>
        <taxon>Enterobacteriaceae</taxon>
        <taxon>Salmonella</taxon>
    </lineage>
</organism>
<keyword evidence="1" id="KW-1133">Transmembrane helix</keyword>
<proteinExistence type="predicted"/>
<accession>A0A5W7S172</accession>
<name>A0A5W7S172_SALET</name>
<reference evidence="2" key="1">
    <citation type="submission" date="2018-07" db="EMBL/GenBank/DDBJ databases">
        <authorList>
            <person name="Ashton P.M."/>
            <person name="Dallman T."/>
            <person name="Nair S."/>
            <person name="De Pinna E."/>
            <person name="Peters T."/>
            <person name="Grant K."/>
        </authorList>
    </citation>
    <scope>NUCLEOTIDE SEQUENCE</scope>
    <source>
        <strain evidence="2">242348</strain>
    </source>
</reference>
<feature type="transmembrane region" description="Helical" evidence="1">
    <location>
        <begin position="6"/>
        <end position="23"/>
    </location>
</feature>
<evidence type="ECO:0000256" key="1">
    <source>
        <dbReference type="SAM" id="Phobius"/>
    </source>
</evidence>
<comment type="caution">
    <text evidence="2">The sequence shown here is derived from an EMBL/GenBank/DDBJ whole genome shotgun (WGS) entry which is preliminary data.</text>
</comment>
<keyword evidence="1" id="KW-0472">Membrane</keyword>
<dbReference type="EMBL" id="AAHMLI010000032">
    <property type="protein sequence ID" value="EBX8629957.1"/>
    <property type="molecule type" value="Genomic_DNA"/>
</dbReference>